<sequence>MNSSTYTRRLNENDLESFFQLRLEALQNSPTSFLTSYEAEKSRGMNAYKSLLSQTSMQEIILGAFIDQKLVGFIGLFQEKLPHIQHKCTLWGTYVQPLYRKAGVGKLLMESALQHAQKIIECHVVYLGVETTNNAARKLYESCGFKIWGTEPHALRVKDQAYEISHMSLILKK</sequence>
<name>A0A8J7PIQ9_9PROT</name>
<dbReference type="InterPro" id="IPR016181">
    <property type="entry name" value="Acyl_CoA_acyltransferase"/>
</dbReference>
<organism evidence="2 3">
    <name type="scientific">Candidatus Paracaedimonas acanthamoebae</name>
    <dbReference type="NCBI Taxonomy" id="244581"/>
    <lineage>
        <taxon>Bacteria</taxon>
        <taxon>Pseudomonadati</taxon>
        <taxon>Pseudomonadota</taxon>
        <taxon>Alphaproteobacteria</taxon>
        <taxon>Holosporales</taxon>
        <taxon>Caedimonadaceae</taxon>
        <taxon>Candidatus Paracaedimonas</taxon>
    </lineage>
</organism>
<dbReference type="PANTHER" id="PTHR43072:SF60">
    <property type="entry name" value="L-2,4-DIAMINOBUTYRIC ACID ACETYLTRANSFERASE"/>
    <property type="match status" value="1"/>
</dbReference>
<dbReference type="Proteomes" id="UP000664414">
    <property type="component" value="Unassembled WGS sequence"/>
</dbReference>
<evidence type="ECO:0000313" key="3">
    <source>
        <dbReference type="Proteomes" id="UP000664414"/>
    </source>
</evidence>
<reference evidence="2" key="1">
    <citation type="submission" date="2021-02" db="EMBL/GenBank/DDBJ databases">
        <title>Thiocyanate and organic carbon inputs drive convergent selection for specific autotrophic Afipia and Thiobacillus strains within complex microbiomes.</title>
        <authorList>
            <person name="Huddy R.J."/>
            <person name="Sachdeva R."/>
            <person name="Kadzinga F."/>
            <person name="Kantor R.S."/>
            <person name="Harrison S.T.L."/>
            <person name="Banfield J.F."/>
        </authorList>
    </citation>
    <scope>NUCLEOTIDE SEQUENCE</scope>
    <source>
        <strain evidence="2">SCN18_10_11_15_R4_P_38_20</strain>
    </source>
</reference>
<protein>
    <submittedName>
        <fullName evidence="2">GNAT family N-acetyltransferase</fullName>
    </submittedName>
</protein>
<dbReference type="PANTHER" id="PTHR43072">
    <property type="entry name" value="N-ACETYLTRANSFERASE"/>
    <property type="match status" value="1"/>
</dbReference>
<dbReference type="Pfam" id="PF00583">
    <property type="entry name" value="Acetyltransf_1"/>
    <property type="match status" value="1"/>
</dbReference>
<dbReference type="Gene3D" id="3.40.630.30">
    <property type="match status" value="1"/>
</dbReference>
<dbReference type="SUPFAM" id="SSF55729">
    <property type="entry name" value="Acyl-CoA N-acyltransferases (Nat)"/>
    <property type="match status" value="1"/>
</dbReference>
<gene>
    <name evidence="2" type="ORF">J0H12_03235</name>
</gene>
<evidence type="ECO:0000259" key="1">
    <source>
        <dbReference type="PROSITE" id="PS51186"/>
    </source>
</evidence>
<dbReference type="PROSITE" id="PS51186">
    <property type="entry name" value="GNAT"/>
    <property type="match status" value="1"/>
</dbReference>
<dbReference type="CDD" id="cd04301">
    <property type="entry name" value="NAT_SF"/>
    <property type="match status" value="1"/>
</dbReference>
<evidence type="ECO:0000313" key="2">
    <source>
        <dbReference type="EMBL" id="MBN9412925.1"/>
    </source>
</evidence>
<dbReference type="EMBL" id="JAFKGL010000014">
    <property type="protein sequence ID" value="MBN9412925.1"/>
    <property type="molecule type" value="Genomic_DNA"/>
</dbReference>
<dbReference type="AlphaFoldDB" id="A0A8J7PIQ9"/>
<feature type="domain" description="N-acetyltransferase" evidence="1">
    <location>
        <begin position="5"/>
        <end position="173"/>
    </location>
</feature>
<dbReference type="InterPro" id="IPR000182">
    <property type="entry name" value="GNAT_dom"/>
</dbReference>
<proteinExistence type="predicted"/>
<dbReference type="GO" id="GO:0016747">
    <property type="term" value="F:acyltransferase activity, transferring groups other than amino-acyl groups"/>
    <property type="evidence" value="ECO:0007669"/>
    <property type="project" value="InterPro"/>
</dbReference>
<accession>A0A8J7PIQ9</accession>
<comment type="caution">
    <text evidence="2">The sequence shown here is derived from an EMBL/GenBank/DDBJ whole genome shotgun (WGS) entry which is preliminary data.</text>
</comment>